<organism evidence="13 14">
    <name type="scientific">Eumeta variegata</name>
    <name type="common">Bagworm moth</name>
    <name type="synonym">Eumeta japonica</name>
    <dbReference type="NCBI Taxonomy" id="151549"/>
    <lineage>
        <taxon>Eukaryota</taxon>
        <taxon>Metazoa</taxon>
        <taxon>Ecdysozoa</taxon>
        <taxon>Arthropoda</taxon>
        <taxon>Hexapoda</taxon>
        <taxon>Insecta</taxon>
        <taxon>Pterygota</taxon>
        <taxon>Neoptera</taxon>
        <taxon>Endopterygota</taxon>
        <taxon>Lepidoptera</taxon>
        <taxon>Glossata</taxon>
        <taxon>Ditrysia</taxon>
        <taxon>Tineoidea</taxon>
        <taxon>Psychidae</taxon>
        <taxon>Oiketicinae</taxon>
        <taxon>Eumeta</taxon>
    </lineage>
</organism>
<evidence type="ECO:0000256" key="5">
    <source>
        <dbReference type="ARBA" id="ARBA00022692"/>
    </source>
</evidence>
<keyword evidence="12" id="KW-0539">Nucleus</keyword>
<dbReference type="GO" id="GO:0031965">
    <property type="term" value="C:nuclear membrane"/>
    <property type="evidence" value="ECO:0007669"/>
    <property type="project" value="UniProtKB-SubCell"/>
</dbReference>
<evidence type="ECO:0000256" key="8">
    <source>
        <dbReference type="ARBA" id="ARBA00022989"/>
    </source>
</evidence>
<dbReference type="GO" id="GO:0015031">
    <property type="term" value="P:protein transport"/>
    <property type="evidence" value="ECO:0007669"/>
    <property type="project" value="UniProtKB-KW"/>
</dbReference>
<sequence>MHGIRRLNADTPTSTFDSSVPQDFLEPANVAQRINANFERISKQIEQYLAAAFHTIPGLCYMFGEADGAKTAYLLSNSQMIVWVIQGLAGISAASINEDKYGVVQVTLPQIIKHC</sequence>
<evidence type="ECO:0000256" key="7">
    <source>
        <dbReference type="ARBA" id="ARBA00022927"/>
    </source>
</evidence>
<evidence type="ECO:0000256" key="10">
    <source>
        <dbReference type="ARBA" id="ARBA00023132"/>
    </source>
</evidence>
<evidence type="ECO:0000256" key="6">
    <source>
        <dbReference type="ARBA" id="ARBA00022816"/>
    </source>
</evidence>
<keyword evidence="11" id="KW-0472">Membrane</keyword>
<evidence type="ECO:0000313" key="14">
    <source>
        <dbReference type="Proteomes" id="UP000299102"/>
    </source>
</evidence>
<keyword evidence="10" id="KW-0906">Nuclear pore complex</keyword>
<keyword evidence="6" id="KW-0509">mRNA transport</keyword>
<proteinExistence type="inferred from homology"/>
<evidence type="ECO:0000256" key="1">
    <source>
        <dbReference type="ARBA" id="ARBA00004232"/>
    </source>
</evidence>
<evidence type="ECO:0000313" key="13">
    <source>
        <dbReference type="EMBL" id="GBP03275.1"/>
    </source>
</evidence>
<comment type="subcellular location">
    <subcellularLocation>
        <location evidence="1">Nucleus membrane</location>
        <topology evidence="1">Multi-pass membrane protein</topology>
    </subcellularLocation>
    <subcellularLocation>
        <location evidence="2">Nucleus</location>
        <location evidence="2">Nuclear pore complex</location>
    </subcellularLocation>
</comment>
<keyword evidence="8" id="KW-1133">Transmembrane helix</keyword>
<evidence type="ECO:0000256" key="12">
    <source>
        <dbReference type="ARBA" id="ARBA00023242"/>
    </source>
</evidence>
<name>A0A4C1SMR3_EUMVA</name>
<gene>
    <name evidence="13" type="primary">Ndc1</name>
    <name evidence="13" type="ORF">EVAR_74090_1</name>
</gene>
<accession>A0A4C1SMR3</accession>
<dbReference type="EMBL" id="BGZK01007292">
    <property type="protein sequence ID" value="GBP03275.1"/>
    <property type="molecule type" value="Genomic_DNA"/>
</dbReference>
<dbReference type="GO" id="GO:0030674">
    <property type="term" value="F:protein-macromolecule adaptor activity"/>
    <property type="evidence" value="ECO:0007669"/>
    <property type="project" value="TreeGrafter"/>
</dbReference>
<reference evidence="13 14" key="1">
    <citation type="journal article" date="2019" name="Commun. Biol.">
        <title>The bagworm genome reveals a unique fibroin gene that provides high tensile strength.</title>
        <authorList>
            <person name="Kono N."/>
            <person name="Nakamura H."/>
            <person name="Ohtoshi R."/>
            <person name="Tomita M."/>
            <person name="Numata K."/>
            <person name="Arakawa K."/>
        </authorList>
    </citation>
    <scope>NUCLEOTIDE SEQUENCE [LARGE SCALE GENOMIC DNA]</scope>
</reference>
<dbReference type="AlphaFoldDB" id="A0A4C1SMR3"/>
<comment type="similarity">
    <text evidence="3">Belongs to the NDC1 family.</text>
</comment>
<evidence type="ECO:0000256" key="4">
    <source>
        <dbReference type="ARBA" id="ARBA00022448"/>
    </source>
</evidence>
<keyword evidence="9" id="KW-0811">Translocation</keyword>
<keyword evidence="4" id="KW-0813">Transport</keyword>
<comment type="caution">
    <text evidence="13">The sequence shown here is derived from an EMBL/GenBank/DDBJ whole genome shotgun (WGS) entry which is preliminary data.</text>
</comment>
<dbReference type="Pfam" id="PF09531">
    <property type="entry name" value="Ndc1_Nup"/>
    <property type="match status" value="1"/>
</dbReference>
<dbReference type="PANTHER" id="PTHR13269">
    <property type="entry name" value="NUCLEOPORIN NDC1"/>
    <property type="match status" value="1"/>
</dbReference>
<evidence type="ECO:0000256" key="3">
    <source>
        <dbReference type="ARBA" id="ARBA00005760"/>
    </source>
</evidence>
<dbReference type="Proteomes" id="UP000299102">
    <property type="component" value="Unassembled WGS sequence"/>
</dbReference>
<dbReference type="GO" id="GO:0006999">
    <property type="term" value="P:nuclear pore organization"/>
    <property type="evidence" value="ECO:0007669"/>
    <property type="project" value="TreeGrafter"/>
</dbReference>
<keyword evidence="5" id="KW-0812">Transmembrane</keyword>
<dbReference type="GO" id="GO:0070762">
    <property type="term" value="C:nuclear pore transmembrane ring"/>
    <property type="evidence" value="ECO:0007669"/>
    <property type="project" value="TreeGrafter"/>
</dbReference>
<evidence type="ECO:0000256" key="2">
    <source>
        <dbReference type="ARBA" id="ARBA00004567"/>
    </source>
</evidence>
<keyword evidence="14" id="KW-1185">Reference proteome</keyword>
<evidence type="ECO:0000256" key="11">
    <source>
        <dbReference type="ARBA" id="ARBA00023136"/>
    </source>
</evidence>
<dbReference type="InterPro" id="IPR019049">
    <property type="entry name" value="Nucleoporin_prot_Ndc1/Nup"/>
</dbReference>
<dbReference type="PANTHER" id="PTHR13269:SF6">
    <property type="entry name" value="NUCLEOPORIN NDC1"/>
    <property type="match status" value="1"/>
</dbReference>
<evidence type="ECO:0000256" key="9">
    <source>
        <dbReference type="ARBA" id="ARBA00023010"/>
    </source>
</evidence>
<dbReference type="OrthoDB" id="67850at2759"/>
<dbReference type="STRING" id="151549.A0A4C1SMR3"/>
<dbReference type="GO" id="GO:0051028">
    <property type="term" value="P:mRNA transport"/>
    <property type="evidence" value="ECO:0007669"/>
    <property type="project" value="UniProtKB-KW"/>
</dbReference>
<keyword evidence="7" id="KW-0653">Protein transport</keyword>
<protein>
    <submittedName>
        <fullName evidence="13">Nucleoporin Ndc1</fullName>
    </submittedName>
</protein>